<accession>A0A0S4LRT3</accession>
<evidence type="ECO:0000313" key="1">
    <source>
        <dbReference type="EMBL" id="CUS39344.1"/>
    </source>
</evidence>
<dbReference type="AlphaFoldDB" id="A0A0S4LRT3"/>
<protein>
    <submittedName>
        <fullName evidence="1">Uncharacterized protein</fullName>
    </submittedName>
</protein>
<name>A0A0S4LRT3_9BACT</name>
<organism evidence="1 2">
    <name type="scientific">Candidatus Nitrospira nitrosa</name>
    <dbReference type="NCBI Taxonomy" id="1742972"/>
    <lineage>
        <taxon>Bacteria</taxon>
        <taxon>Pseudomonadati</taxon>
        <taxon>Nitrospirota</taxon>
        <taxon>Nitrospiria</taxon>
        <taxon>Nitrospirales</taxon>
        <taxon>Nitrospiraceae</taxon>
        <taxon>Nitrospira</taxon>
    </lineage>
</organism>
<reference evidence="1 2" key="1">
    <citation type="submission" date="2015-10" db="EMBL/GenBank/DDBJ databases">
        <authorList>
            <person name="Gilbert D.G."/>
        </authorList>
    </citation>
    <scope>NUCLEOTIDE SEQUENCE [LARGE SCALE GENOMIC DNA]</scope>
    <source>
        <strain evidence="1">COMA1</strain>
    </source>
</reference>
<dbReference type="Proteomes" id="UP000199032">
    <property type="component" value="Unassembled WGS sequence"/>
</dbReference>
<proteinExistence type="predicted"/>
<sequence>MMWVDKRERHLLPKGLIYTALICFVCLCVLSQMLGAPVTLLSLLTSDTPVELLSEDFSILPLIPVPVAPSRSTSYAEFEPSFHIPIFSISVFHPPQG</sequence>
<dbReference type="EMBL" id="CZQA01000013">
    <property type="protein sequence ID" value="CUS39344.1"/>
    <property type="molecule type" value="Genomic_DNA"/>
</dbReference>
<gene>
    <name evidence="1" type="ORF">COMA1_70158</name>
</gene>
<keyword evidence="2" id="KW-1185">Reference proteome</keyword>
<evidence type="ECO:0000313" key="2">
    <source>
        <dbReference type="Proteomes" id="UP000199032"/>
    </source>
</evidence>